<accession>A0A284RWF8</accession>
<reference evidence="3" key="1">
    <citation type="journal article" date="2017" name="Nat. Ecol. Evol.">
        <title>Genome expansion and lineage-specific genetic innovations in the forest pathogenic fungi Armillaria.</title>
        <authorList>
            <person name="Sipos G."/>
            <person name="Prasanna A.N."/>
            <person name="Walter M.C."/>
            <person name="O'Connor E."/>
            <person name="Balint B."/>
            <person name="Krizsan K."/>
            <person name="Kiss B."/>
            <person name="Hess J."/>
            <person name="Varga T."/>
            <person name="Slot J."/>
            <person name="Riley R."/>
            <person name="Boka B."/>
            <person name="Rigling D."/>
            <person name="Barry K."/>
            <person name="Lee J."/>
            <person name="Mihaltcheva S."/>
            <person name="LaButti K."/>
            <person name="Lipzen A."/>
            <person name="Waldron R."/>
            <person name="Moloney N.M."/>
            <person name="Sperisen C."/>
            <person name="Kredics L."/>
            <person name="Vagvoelgyi C."/>
            <person name="Patrignani A."/>
            <person name="Fitzpatrick D."/>
            <person name="Nagy I."/>
            <person name="Doyle S."/>
            <person name="Anderson J.B."/>
            <person name="Grigoriev I.V."/>
            <person name="Gueldener U."/>
            <person name="Muensterkoetter M."/>
            <person name="Nagy L.G."/>
        </authorList>
    </citation>
    <scope>NUCLEOTIDE SEQUENCE [LARGE SCALE GENOMIC DNA]</scope>
    <source>
        <strain evidence="3">C18/9</strain>
    </source>
</reference>
<protein>
    <submittedName>
        <fullName evidence="2">Uncharacterized protein</fullName>
    </submittedName>
</protein>
<evidence type="ECO:0000313" key="3">
    <source>
        <dbReference type="Proteomes" id="UP000219338"/>
    </source>
</evidence>
<gene>
    <name evidence="2" type="ORF">ARMOST_16518</name>
</gene>
<dbReference type="EMBL" id="FUEG01000019">
    <property type="protein sequence ID" value="SJL13081.1"/>
    <property type="molecule type" value="Genomic_DNA"/>
</dbReference>
<feature type="region of interest" description="Disordered" evidence="1">
    <location>
        <begin position="1"/>
        <end position="26"/>
    </location>
</feature>
<dbReference type="AlphaFoldDB" id="A0A284RWF8"/>
<dbReference type="Proteomes" id="UP000219338">
    <property type="component" value="Unassembled WGS sequence"/>
</dbReference>
<name>A0A284RWF8_ARMOS</name>
<sequence length="90" mass="9789">MRVPGMGQPGMGPGRLRGTHGLPVVIPSHKRPISEVETVASTWEKQSRFALAAWEALTMAELAARHNGKGDETFNEAVKGKPKVSKKTKR</sequence>
<evidence type="ECO:0000313" key="2">
    <source>
        <dbReference type="EMBL" id="SJL13081.1"/>
    </source>
</evidence>
<keyword evidence="3" id="KW-1185">Reference proteome</keyword>
<evidence type="ECO:0000256" key="1">
    <source>
        <dbReference type="SAM" id="MobiDB-lite"/>
    </source>
</evidence>
<proteinExistence type="predicted"/>
<feature type="region of interest" description="Disordered" evidence="1">
    <location>
        <begin position="71"/>
        <end position="90"/>
    </location>
</feature>
<organism evidence="2 3">
    <name type="scientific">Armillaria ostoyae</name>
    <name type="common">Armillaria root rot fungus</name>
    <dbReference type="NCBI Taxonomy" id="47428"/>
    <lineage>
        <taxon>Eukaryota</taxon>
        <taxon>Fungi</taxon>
        <taxon>Dikarya</taxon>
        <taxon>Basidiomycota</taxon>
        <taxon>Agaricomycotina</taxon>
        <taxon>Agaricomycetes</taxon>
        <taxon>Agaricomycetidae</taxon>
        <taxon>Agaricales</taxon>
        <taxon>Marasmiineae</taxon>
        <taxon>Physalacriaceae</taxon>
        <taxon>Armillaria</taxon>
    </lineage>
</organism>
<feature type="compositionally biased region" description="Basic residues" evidence="1">
    <location>
        <begin position="80"/>
        <end position="90"/>
    </location>
</feature>